<accession>A0A2V2YGL5</accession>
<dbReference type="InterPro" id="IPR014962">
    <property type="entry name" value="YolD"/>
</dbReference>
<proteinExistence type="predicted"/>
<dbReference type="Pfam" id="PF08863">
    <property type="entry name" value="YolD"/>
    <property type="match status" value="1"/>
</dbReference>
<comment type="caution">
    <text evidence="1">The sequence shown here is derived from an EMBL/GenBank/DDBJ whole genome shotgun (WGS) entry which is preliminary data.</text>
</comment>
<name>A0A2V2YGL5_9BACL</name>
<organism evidence="1 2">
    <name type="scientific">Paenibacillus cellulosilyticus</name>
    <dbReference type="NCBI Taxonomy" id="375489"/>
    <lineage>
        <taxon>Bacteria</taxon>
        <taxon>Bacillati</taxon>
        <taxon>Bacillota</taxon>
        <taxon>Bacilli</taxon>
        <taxon>Bacillales</taxon>
        <taxon>Paenibacillaceae</taxon>
        <taxon>Paenibacillus</taxon>
    </lineage>
</organism>
<gene>
    <name evidence="1" type="ORF">DFQ01_14424</name>
</gene>
<sequence length="105" mass="12320">MSKKLTGNGFWESSRMMLPEHKTALIEWRREERKRSKPNIDFEAAEEIETAIREAFENKEPITIEVFNEYAERIETGIIEKVDRYAGKIKLDGVWIMFGDIIAVK</sequence>
<protein>
    <submittedName>
        <fullName evidence="1">YolD-like protein</fullName>
    </submittedName>
</protein>
<reference evidence="1 2" key="1">
    <citation type="submission" date="2018-05" db="EMBL/GenBank/DDBJ databases">
        <title>Genomic Encyclopedia of Type Strains, Phase III (KMG-III): the genomes of soil and plant-associated and newly described type strains.</title>
        <authorList>
            <person name="Whitman W."/>
        </authorList>
    </citation>
    <scope>NUCLEOTIDE SEQUENCE [LARGE SCALE GENOMIC DNA]</scope>
    <source>
        <strain evidence="1 2">CECT 5696</strain>
    </source>
</reference>
<evidence type="ECO:0000313" key="1">
    <source>
        <dbReference type="EMBL" id="PWV90248.1"/>
    </source>
</evidence>
<keyword evidence="2" id="KW-1185">Reference proteome</keyword>
<dbReference type="AlphaFoldDB" id="A0A2V2YGL5"/>
<dbReference type="EMBL" id="QGTQ01000044">
    <property type="protein sequence ID" value="PWV90248.1"/>
    <property type="molecule type" value="Genomic_DNA"/>
</dbReference>
<evidence type="ECO:0000313" key="2">
    <source>
        <dbReference type="Proteomes" id="UP000246635"/>
    </source>
</evidence>
<dbReference type="OrthoDB" id="2376882at2"/>
<dbReference type="Proteomes" id="UP000246635">
    <property type="component" value="Unassembled WGS sequence"/>
</dbReference>
<dbReference type="RefSeq" id="WP_110047449.1">
    <property type="nucleotide sequence ID" value="NZ_CP054610.1"/>
</dbReference>